<organism evidence="1 2">
    <name type="scientific">Dictyocaulus viviparus</name>
    <name type="common">Bovine lungworm</name>
    <dbReference type="NCBI Taxonomy" id="29172"/>
    <lineage>
        <taxon>Eukaryota</taxon>
        <taxon>Metazoa</taxon>
        <taxon>Ecdysozoa</taxon>
        <taxon>Nematoda</taxon>
        <taxon>Chromadorea</taxon>
        <taxon>Rhabditida</taxon>
        <taxon>Rhabditina</taxon>
        <taxon>Rhabditomorpha</taxon>
        <taxon>Strongyloidea</taxon>
        <taxon>Metastrongylidae</taxon>
        <taxon>Dictyocaulus</taxon>
    </lineage>
</organism>
<proteinExistence type="predicted"/>
<evidence type="ECO:0000313" key="1">
    <source>
        <dbReference type="EMBL" id="KJH49430.1"/>
    </source>
</evidence>
<protein>
    <submittedName>
        <fullName evidence="1">Uncharacterized protein</fullName>
    </submittedName>
</protein>
<keyword evidence="2" id="KW-1185">Reference proteome</keyword>
<name>A0A0D8XY54_DICVI</name>
<evidence type="ECO:0000313" key="2">
    <source>
        <dbReference type="Proteomes" id="UP000053766"/>
    </source>
</evidence>
<dbReference type="Proteomes" id="UP000053766">
    <property type="component" value="Unassembled WGS sequence"/>
</dbReference>
<reference evidence="1 2" key="1">
    <citation type="submission" date="2013-11" db="EMBL/GenBank/DDBJ databases">
        <title>Draft genome of the bovine lungworm Dictyocaulus viviparus.</title>
        <authorList>
            <person name="Mitreva M."/>
        </authorList>
    </citation>
    <scope>NUCLEOTIDE SEQUENCE [LARGE SCALE GENOMIC DNA]</scope>
    <source>
        <strain evidence="1 2">HannoverDv2000</strain>
    </source>
</reference>
<gene>
    <name evidence="1" type="ORF">DICVIV_04447</name>
</gene>
<dbReference type="AlphaFoldDB" id="A0A0D8XY54"/>
<dbReference type="EMBL" id="KN716235">
    <property type="protein sequence ID" value="KJH49430.1"/>
    <property type="molecule type" value="Genomic_DNA"/>
</dbReference>
<sequence length="72" mass="8018">MTNYPTGSLLALISTMHFNKTKQKEKNIPTAFKILSNEGELSLCDPLLLAEQTFCFFEKSDLERASTMVGSS</sequence>
<accession>A0A0D8XY54</accession>
<reference evidence="2" key="2">
    <citation type="journal article" date="2016" name="Sci. Rep.">
        <title>Dictyocaulus viviparus genome, variome and transcriptome elucidate lungworm biology and support future intervention.</title>
        <authorList>
            <person name="McNulty S.N."/>
            <person name="Strube C."/>
            <person name="Rosa B.A."/>
            <person name="Martin J.C."/>
            <person name="Tyagi R."/>
            <person name="Choi Y.J."/>
            <person name="Wang Q."/>
            <person name="Hallsworth Pepin K."/>
            <person name="Zhang X."/>
            <person name="Ozersky P."/>
            <person name="Wilson R.K."/>
            <person name="Sternberg P.W."/>
            <person name="Gasser R.B."/>
            <person name="Mitreva M."/>
        </authorList>
    </citation>
    <scope>NUCLEOTIDE SEQUENCE [LARGE SCALE GENOMIC DNA]</scope>
    <source>
        <strain evidence="2">HannoverDv2000</strain>
    </source>
</reference>